<feature type="transmembrane region" description="Helical" evidence="7">
    <location>
        <begin position="437"/>
        <end position="457"/>
    </location>
</feature>
<feature type="transmembrane region" description="Helical" evidence="7">
    <location>
        <begin position="123"/>
        <end position="145"/>
    </location>
</feature>
<dbReference type="GO" id="GO:0005886">
    <property type="term" value="C:plasma membrane"/>
    <property type="evidence" value="ECO:0007669"/>
    <property type="project" value="UniProtKB-SubCell"/>
</dbReference>
<dbReference type="AlphaFoldDB" id="A0A6J7A400"/>
<evidence type="ECO:0000256" key="4">
    <source>
        <dbReference type="ARBA" id="ARBA00022692"/>
    </source>
</evidence>
<sequence>MHQPCPETAPTKWRAYRVNSRCTIAEISLSEKNKPRSATTLNLVSLFDLLKHPRFSRLLAIRWAGQITDGIFQSALASFVLFSPERQANALSAALGFAVVLLPYSIVGPFVGTILDRISRQRALFAANMLRAANLLLVALLIFSGSTGFELTVVVLIAFGINRLILAALSAGLPLLIEPKSLITANAMAVTGGSLLVVIGGGIGVGVRALVDSLALANHADALLILIASGGYFAAALLTGRLKKYEIGPQQHEKEATSFTQGLNDMRDGFRFLAIHSDAARGILTTAVHRGGLTALTLTALLLERNTFNDPAFPEKGLKGFGIALSLAGVGLFLGAFIAPYGVSKVGRHRWIRYSMMVSAFCPLILAASQTQITLAATAFFTSFFGQNVKVTNDALVQSKIDDYFRGRVFAVYDVLVNGAIVSGGLIAALLLPTSGISVWVPLAVSAAYFLTAMRLLRSSVFPPR</sequence>
<dbReference type="PANTHER" id="PTHR23513:SF17">
    <property type="entry name" value="MEMBRANE PROTEIN"/>
    <property type="match status" value="1"/>
</dbReference>
<feature type="transmembrane region" description="Helical" evidence="7">
    <location>
        <begin position="151"/>
        <end position="177"/>
    </location>
</feature>
<gene>
    <name evidence="8" type="ORF">UFOPK2359_00955</name>
    <name evidence="9" type="ORF">UFOPK3167_00706</name>
</gene>
<keyword evidence="2" id="KW-0813">Transport</keyword>
<dbReference type="InterPro" id="IPR036259">
    <property type="entry name" value="MFS_trans_sf"/>
</dbReference>
<feature type="transmembrane region" description="Helical" evidence="7">
    <location>
        <begin position="189"/>
        <end position="210"/>
    </location>
</feature>
<organism evidence="9">
    <name type="scientific">freshwater metagenome</name>
    <dbReference type="NCBI Taxonomy" id="449393"/>
    <lineage>
        <taxon>unclassified sequences</taxon>
        <taxon>metagenomes</taxon>
        <taxon>ecological metagenomes</taxon>
    </lineage>
</organism>
<dbReference type="CDD" id="cd06173">
    <property type="entry name" value="MFS_MefA_like"/>
    <property type="match status" value="1"/>
</dbReference>
<feature type="transmembrane region" description="Helical" evidence="7">
    <location>
        <begin position="321"/>
        <end position="339"/>
    </location>
</feature>
<name>A0A6J7A400_9ZZZZ</name>
<reference evidence="9" key="1">
    <citation type="submission" date="2020-05" db="EMBL/GenBank/DDBJ databases">
        <authorList>
            <person name="Chiriac C."/>
            <person name="Salcher M."/>
            <person name="Ghai R."/>
            <person name="Kavagutti S V."/>
        </authorList>
    </citation>
    <scope>NUCLEOTIDE SEQUENCE</scope>
</reference>
<dbReference type="EMBL" id="CAFABF010000027">
    <property type="protein sequence ID" value="CAB4827259.1"/>
    <property type="molecule type" value="Genomic_DNA"/>
</dbReference>
<evidence type="ECO:0000313" key="8">
    <source>
        <dbReference type="EMBL" id="CAB4685460.1"/>
    </source>
</evidence>
<dbReference type="PANTHER" id="PTHR23513">
    <property type="entry name" value="INTEGRAL MEMBRANE EFFLUX PROTEIN-RELATED"/>
    <property type="match status" value="1"/>
</dbReference>
<evidence type="ECO:0000256" key="7">
    <source>
        <dbReference type="SAM" id="Phobius"/>
    </source>
</evidence>
<evidence type="ECO:0000313" key="9">
    <source>
        <dbReference type="EMBL" id="CAB4827259.1"/>
    </source>
</evidence>
<feature type="transmembrane region" description="Helical" evidence="7">
    <location>
        <begin position="88"/>
        <end position="111"/>
    </location>
</feature>
<comment type="subcellular location">
    <subcellularLocation>
        <location evidence="1">Cell membrane</location>
        <topology evidence="1">Multi-pass membrane protein</topology>
    </subcellularLocation>
</comment>
<keyword evidence="6 7" id="KW-0472">Membrane</keyword>
<feature type="transmembrane region" description="Helical" evidence="7">
    <location>
        <begin position="410"/>
        <end position="431"/>
    </location>
</feature>
<feature type="transmembrane region" description="Helical" evidence="7">
    <location>
        <begin position="222"/>
        <end position="240"/>
    </location>
</feature>
<protein>
    <submittedName>
        <fullName evidence="9">Unannotated protein</fullName>
    </submittedName>
</protein>
<evidence type="ECO:0000256" key="5">
    <source>
        <dbReference type="ARBA" id="ARBA00022989"/>
    </source>
</evidence>
<keyword evidence="5 7" id="KW-1133">Transmembrane helix</keyword>
<keyword evidence="3" id="KW-1003">Cell membrane</keyword>
<accession>A0A6J7A400</accession>
<evidence type="ECO:0000256" key="2">
    <source>
        <dbReference type="ARBA" id="ARBA00022448"/>
    </source>
</evidence>
<keyword evidence="4 7" id="KW-0812">Transmembrane</keyword>
<evidence type="ECO:0000256" key="6">
    <source>
        <dbReference type="ARBA" id="ARBA00023136"/>
    </source>
</evidence>
<dbReference type="SUPFAM" id="SSF103473">
    <property type="entry name" value="MFS general substrate transporter"/>
    <property type="match status" value="1"/>
</dbReference>
<evidence type="ECO:0000256" key="3">
    <source>
        <dbReference type="ARBA" id="ARBA00022475"/>
    </source>
</evidence>
<dbReference type="InterPro" id="IPR010290">
    <property type="entry name" value="TM_effector"/>
</dbReference>
<dbReference type="EMBL" id="CAEZXG010000065">
    <property type="protein sequence ID" value="CAB4685460.1"/>
    <property type="molecule type" value="Genomic_DNA"/>
</dbReference>
<dbReference type="Gene3D" id="1.20.1250.20">
    <property type="entry name" value="MFS general substrate transporter like domains"/>
    <property type="match status" value="1"/>
</dbReference>
<evidence type="ECO:0000256" key="1">
    <source>
        <dbReference type="ARBA" id="ARBA00004651"/>
    </source>
</evidence>
<proteinExistence type="predicted"/>
<dbReference type="Pfam" id="PF05977">
    <property type="entry name" value="MFS_3"/>
    <property type="match status" value="1"/>
</dbReference>